<dbReference type="CDD" id="cd07891">
    <property type="entry name" value="CYTH-like_CthTTM-like_1"/>
    <property type="match status" value="1"/>
</dbReference>
<evidence type="ECO:0000259" key="1">
    <source>
        <dbReference type="PROSITE" id="PS51707"/>
    </source>
</evidence>
<dbReference type="Pfam" id="PF01928">
    <property type="entry name" value="CYTH"/>
    <property type="match status" value="1"/>
</dbReference>
<dbReference type="Gene3D" id="2.40.320.10">
    <property type="entry name" value="Hypothetical Protein Pfu-838710-001"/>
    <property type="match status" value="1"/>
</dbReference>
<dbReference type="PIRSF" id="PIRSF016487">
    <property type="entry name" value="CYTH_UCP016487"/>
    <property type="match status" value="1"/>
</dbReference>
<dbReference type="InterPro" id="IPR033469">
    <property type="entry name" value="CYTH-like_dom_sf"/>
</dbReference>
<dbReference type="PANTHER" id="PTHR40114:SF1">
    <property type="entry name" value="SLR0698 PROTEIN"/>
    <property type="match status" value="1"/>
</dbReference>
<dbReference type="PANTHER" id="PTHR40114">
    <property type="entry name" value="SLR0698 PROTEIN"/>
    <property type="match status" value="1"/>
</dbReference>
<keyword evidence="3" id="KW-1185">Reference proteome</keyword>
<protein>
    <submittedName>
        <fullName evidence="2">CYTH domain-containing protein</fullName>
    </submittedName>
</protein>
<dbReference type="RefSeq" id="WP_155045947.1">
    <property type="nucleotide sequence ID" value="NZ_WMIH01000025.1"/>
</dbReference>
<dbReference type="PROSITE" id="PS51707">
    <property type="entry name" value="CYTH"/>
    <property type="match status" value="1"/>
</dbReference>
<accession>A0A6L6J467</accession>
<dbReference type="SUPFAM" id="SSF55154">
    <property type="entry name" value="CYTH-like phosphatases"/>
    <property type="match status" value="1"/>
</dbReference>
<sequence length="161" mass="18584">MAKEIERKFLVANDLWRIEVQRTVRLRDGLLAFSDGRKVRIRFYDDRATLTVKGRRKGISRDEFEYDIPSCDGLVLLADHCDGEVLEKSRHHIQFGGHEWIVDEYHGILAGMLLAEIEIPTECTRFMHPPWLGPEVTGKQKYRQTNLIKAYAQARSSQADG</sequence>
<evidence type="ECO:0000313" key="2">
    <source>
        <dbReference type="EMBL" id="MTH66192.1"/>
    </source>
</evidence>
<organism evidence="2 3">
    <name type="scientific">Paracoccus shanxieyensis</name>
    <dbReference type="NCBI Taxonomy" id="2675752"/>
    <lineage>
        <taxon>Bacteria</taxon>
        <taxon>Pseudomonadati</taxon>
        <taxon>Pseudomonadota</taxon>
        <taxon>Alphaproteobacteria</taxon>
        <taxon>Rhodobacterales</taxon>
        <taxon>Paracoccaceae</taxon>
        <taxon>Paracoccus</taxon>
    </lineage>
</organism>
<dbReference type="SMART" id="SM01118">
    <property type="entry name" value="CYTH"/>
    <property type="match status" value="1"/>
</dbReference>
<dbReference type="EMBL" id="WMII01000024">
    <property type="protein sequence ID" value="MTH66192.1"/>
    <property type="molecule type" value="Genomic_DNA"/>
</dbReference>
<comment type="caution">
    <text evidence="2">The sequence shown here is derived from an EMBL/GenBank/DDBJ whole genome shotgun (WGS) entry which is preliminary data.</text>
</comment>
<dbReference type="Proteomes" id="UP000478740">
    <property type="component" value="Unassembled WGS sequence"/>
</dbReference>
<proteinExistence type="predicted"/>
<name>A0A6L6J467_9RHOB</name>
<dbReference type="InterPro" id="IPR023577">
    <property type="entry name" value="CYTH_domain"/>
</dbReference>
<gene>
    <name evidence="2" type="ORF">GL284_18200</name>
</gene>
<feature type="domain" description="CYTH" evidence="1">
    <location>
        <begin position="2"/>
        <end position="157"/>
    </location>
</feature>
<dbReference type="InterPro" id="IPR012042">
    <property type="entry name" value="NeuTTM/CthTTM-like"/>
</dbReference>
<reference evidence="2 3" key="1">
    <citation type="submission" date="2019-11" db="EMBL/GenBank/DDBJ databases">
        <authorList>
            <person name="Dong K."/>
        </authorList>
    </citation>
    <scope>NUCLEOTIDE SEQUENCE [LARGE SCALE GENOMIC DNA]</scope>
    <source>
        <strain evidence="2 3">DK608</strain>
    </source>
</reference>
<dbReference type="AlphaFoldDB" id="A0A6L6J467"/>
<evidence type="ECO:0000313" key="3">
    <source>
        <dbReference type="Proteomes" id="UP000478740"/>
    </source>
</evidence>